<protein>
    <recommendedName>
        <fullName evidence="5">FAD-binding oxidoreductase/transferase type 4 C-terminal domain-containing protein</fullName>
    </recommendedName>
</protein>
<dbReference type="Gene3D" id="3.30.70.2740">
    <property type="match status" value="1"/>
</dbReference>
<name>X1H1M8_9ZZZZ</name>
<organism evidence="6">
    <name type="scientific">marine sediment metagenome</name>
    <dbReference type="NCBI Taxonomy" id="412755"/>
    <lineage>
        <taxon>unclassified sequences</taxon>
        <taxon>metagenomes</taxon>
        <taxon>ecological metagenomes</taxon>
    </lineage>
</organism>
<feature type="non-terminal residue" evidence="6">
    <location>
        <position position="1"/>
    </location>
</feature>
<gene>
    <name evidence="6" type="ORF">S03H2_20698</name>
</gene>
<keyword evidence="2" id="KW-0285">Flavoprotein</keyword>
<dbReference type="EMBL" id="BARU01010937">
    <property type="protein sequence ID" value="GAH39173.1"/>
    <property type="molecule type" value="Genomic_DNA"/>
</dbReference>
<reference evidence="6" key="1">
    <citation type="journal article" date="2014" name="Front. Microbiol.">
        <title>High frequency of phylogenetically diverse reductive dehalogenase-homologous genes in deep subseafloor sedimentary metagenomes.</title>
        <authorList>
            <person name="Kawai M."/>
            <person name="Futagami T."/>
            <person name="Toyoda A."/>
            <person name="Takaki Y."/>
            <person name="Nishi S."/>
            <person name="Hori S."/>
            <person name="Arai W."/>
            <person name="Tsubouchi T."/>
            <person name="Morono Y."/>
            <person name="Uchiyama I."/>
            <person name="Ito T."/>
            <person name="Fujiyama A."/>
            <person name="Inagaki F."/>
            <person name="Takami H."/>
        </authorList>
    </citation>
    <scope>NUCLEOTIDE SEQUENCE</scope>
    <source>
        <strain evidence="6">Expedition CK06-06</strain>
    </source>
</reference>
<comment type="caution">
    <text evidence="6">The sequence shown here is derived from an EMBL/GenBank/DDBJ whole genome shotgun (WGS) entry which is preliminary data.</text>
</comment>
<dbReference type="InterPro" id="IPR016171">
    <property type="entry name" value="Vanillyl_alc_oxidase_C-sub2"/>
</dbReference>
<feature type="domain" description="FAD-binding oxidoreductase/transferase type 4 C-terminal" evidence="5">
    <location>
        <begin position="3"/>
        <end position="254"/>
    </location>
</feature>
<evidence type="ECO:0000256" key="4">
    <source>
        <dbReference type="ARBA" id="ARBA00023002"/>
    </source>
</evidence>
<evidence type="ECO:0000256" key="1">
    <source>
        <dbReference type="ARBA" id="ARBA00001974"/>
    </source>
</evidence>
<evidence type="ECO:0000256" key="2">
    <source>
        <dbReference type="ARBA" id="ARBA00022630"/>
    </source>
</evidence>
<dbReference type="GO" id="GO:1903457">
    <property type="term" value="P:lactate catabolic process"/>
    <property type="evidence" value="ECO:0007669"/>
    <property type="project" value="TreeGrafter"/>
</dbReference>
<dbReference type="InterPro" id="IPR016164">
    <property type="entry name" value="FAD-linked_Oxase-like_C"/>
</dbReference>
<dbReference type="AlphaFoldDB" id="X1H1M8"/>
<evidence type="ECO:0000259" key="5">
    <source>
        <dbReference type="Pfam" id="PF02913"/>
    </source>
</evidence>
<comment type="cofactor">
    <cofactor evidence="1">
        <name>FAD</name>
        <dbReference type="ChEBI" id="CHEBI:57692"/>
    </cofactor>
</comment>
<dbReference type="PANTHER" id="PTHR11748:SF119">
    <property type="entry name" value="D-2-HYDROXYGLUTARATE DEHYDROGENASE"/>
    <property type="match status" value="1"/>
</dbReference>
<feature type="non-terminal residue" evidence="6">
    <location>
        <position position="285"/>
    </location>
</feature>
<dbReference type="Pfam" id="PF02913">
    <property type="entry name" value="FAD-oxidase_C"/>
    <property type="match status" value="1"/>
</dbReference>
<evidence type="ECO:0000313" key="6">
    <source>
        <dbReference type="EMBL" id="GAH39173.1"/>
    </source>
</evidence>
<sequence length="285" mass="31167">VPKPRATCLVLIAFPDMISACEAVSSVLEIQPSAVEIIPANMMRLARTIPAYAHQVAFIEQLLLSDNSLPNLLAVEFCGESPNQVRKMGRNLIQQTSSPSLLADDPELQEQIWNVRKVGLGLLMSKPGDTKPIPFVEDVSVPIDRLGEFVQELERILHAYKTEGDFYAHASAGCLHIRPLINLKTVQGVTMLREIATEAISLIIRLGGSPSGEHGDGLARSEWLDKVFGPQIGDAFRKLKQAADPAGILNPGKIIDPPAMDINLRYGPTYSAKAWQPVLDFSNQN</sequence>
<dbReference type="Gene3D" id="1.10.45.10">
    <property type="entry name" value="Vanillyl-alcohol Oxidase, Chain A, domain 4"/>
    <property type="match status" value="1"/>
</dbReference>
<dbReference type="GO" id="GO:0004458">
    <property type="term" value="F:D-lactate dehydrogenase (cytochrome) activity"/>
    <property type="evidence" value="ECO:0007669"/>
    <property type="project" value="TreeGrafter"/>
</dbReference>
<dbReference type="SUPFAM" id="SSF55103">
    <property type="entry name" value="FAD-linked oxidases, C-terminal domain"/>
    <property type="match status" value="1"/>
</dbReference>
<dbReference type="GO" id="GO:0050660">
    <property type="term" value="F:flavin adenine dinucleotide binding"/>
    <property type="evidence" value="ECO:0007669"/>
    <property type="project" value="InterPro"/>
</dbReference>
<proteinExistence type="predicted"/>
<evidence type="ECO:0000256" key="3">
    <source>
        <dbReference type="ARBA" id="ARBA00022827"/>
    </source>
</evidence>
<dbReference type="InterPro" id="IPR004113">
    <property type="entry name" value="FAD-bd_oxidored_4_C"/>
</dbReference>
<keyword evidence="3" id="KW-0274">FAD</keyword>
<dbReference type="GO" id="GO:0008720">
    <property type="term" value="F:D-lactate dehydrogenase (NAD+) activity"/>
    <property type="evidence" value="ECO:0007669"/>
    <property type="project" value="TreeGrafter"/>
</dbReference>
<accession>X1H1M8</accession>
<keyword evidence="4" id="KW-0560">Oxidoreductase</keyword>
<dbReference type="PANTHER" id="PTHR11748">
    <property type="entry name" value="D-LACTATE DEHYDROGENASE"/>
    <property type="match status" value="1"/>
</dbReference>